<dbReference type="Gene3D" id="3.90.1150.10">
    <property type="entry name" value="Aspartate Aminotransferase, domain 1"/>
    <property type="match status" value="1"/>
</dbReference>
<dbReference type="SUPFAM" id="SSF53383">
    <property type="entry name" value="PLP-dependent transferases"/>
    <property type="match status" value="1"/>
</dbReference>
<comment type="cofactor">
    <cofactor evidence="1">
        <name>pyridoxal 5'-phosphate</name>
        <dbReference type="ChEBI" id="CHEBI:597326"/>
    </cofactor>
</comment>
<evidence type="ECO:0000256" key="3">
    <source>
        <dbReference type="ARBA" id="ARBA00022898"/>
    </source>
</evidence>
<dbReference type="PANTHER" id="PTHR43094:SF1">
    <property type="entry name" value="AMINOTRANSFERASE CLASS-III"/>
    <property type="match status" value="1"/>
</dbReference>
<gene>
    <name evidence="5" type="ORF">HW561_19920</name>
</gene>
<comment type="caution">
    <text evidence="5">The sequence shown here is derived from an EMBL/GenBank/DDBJ whole genome shotgun (WGS) entry which is preliminary data.</text>
</comment>
<evidence type="ECO:0000313" key="6">
    <source>
        <dbReference type="Proteomes" id="UP000630805"/>
    </source>
</evidence>
<comment type="similarity">
    <text evidence="2 4">Belongs to the class-III pyridoxal-phosphate-dependent aminotransferase family.</text>
</comment>
<proteinExistence type="inferred from homology"/>
<accession>A0ABX2PYC8</accession>
<protein>
    <submittedName>
        <fullName evidence="5">Aminotransferase</fullName>
    </submittedName>
</protein>
<evidence type="ECO:0000256" key="2">
    <source>
        <dbReference type="ARBA" id="ARBA00008954"/>
    </source>
</evidence>
<dbReference type="InterPro" id="IPR015422">
    <property type="entry name" value="PyrdxlP-dep_Trfase_small"/>
</dbReference>
<dbReference type="Proteomes" id="UP000630805">
    <property type="component" value="Unassembled WGS sequence"/>
</dbReference>
<keyword evidence="5" id="KW-0808">Transferase</keyword>
<dbReference type="Gene3D" id="3.40.640.10">
    <property type="entry name" value="Type I PLP-dependent aspartate aminotransferase-like (Major domain)"/>
    <property type="match status" value="1"/>
</dbReference>
<dbReference type="GO" id="GO:0008483">
    <property type="term" value="F:transaminase activity"/>
    <property type="evidence" value="ECO:0007669"/>
    <property type="project" value="UniProtKB-KW"/>
</dbReference>
<organism evidence="5 6">
    <name type="scientific">Ruegeria haliotis</name>
    <dbReference type="NCBI Taxonomy" id="2747601"/>
    <lineage>
        <taxon>Bacteria</taxon>
        <taxon>Pseudomonadati</taxon>
        <taxon>Pseudomonadota</taxon>
        <taxon>Alphaproteobacteria</taxon>
        <taxon>Rhodobacterales</taxon>
        <taxon>Roseobacteraceae</taxon>
        <taxon>Ruegeria</taxon>
    </lineage>
</organism>
<dbReference type="RefSeq" id="WP_176867110.1">
    <property type="nucleotide sequence ID" value="NZ_JABXWT010000017.1"/>
</dbReference>
<dbReference type="InterPro" id="IPR015424">
    <property type="entry name" value="PyrdxlP-dep_Trfase"/>
</dbReference>
<sequence length="463" mass="50742">MTLTNTRFQDVREWDNAHFIHPWEGMPFLGENERTFVEGGEGIYVTTEAGDRLIDGPAGMWCVQVGYGNTEIAEAMAHQAREMAYFSPFNNANSAPARLAHEIAQRTSGDLNQVFFTTGGSTAVDSAVRFIKFRNNIMDRPEKKIVISRQKAYHGSTYLAASLSGKERDKGWLDQATHLTHFLPNVNPCQRAEGQSIEAFLDEKVADLESAILEIGSDKVAAFIAEPILCSGGVIVPPKGYHKRCLEVCHKHDVLYISDEVVTGFGRLGHWFASEDVFDIVPDIITCAKGMTSGYVPMGACIISDRLVADISGDKAKGATFSNGFTYSGHPVSAAAALKNMEIFERDGILEHVREITPVFESRLKALSDLPLVGDARGQGLLGCVDCAVDAKADDLEQDKNIGAMIDAHCQAQGLILRPIINMCVFSPPLIISETQIHDMYDIIDKSIRMTTDDLVRQGVKVA</sequence>
<name>A0ABX2PYC8_9RHOB</name>
<dbReference type="NCBIfam" id="NF005447">
    <property type="entry name" value="PRK07036.1"/>
    <property type="match status" value="1"/>
</dbReference>
<dbReference type="InterPro" id="IPR049704">
    <property type="entry name" value="Aminotrans_3_PPA_site"/>
</dbReference>
<dbReference type="PANTHER" id="PTHR43094">
    <property type="entry name" value="AMINOTRANSFERASE"/>
    <property type="match status" value="1"/>
</dbReference>
<keyword evidence="3 4" id="KW-0663">Pyridoxal phosphate</keyword>
<dbReference type="PROSITE" id="PS00600">
    <property type="entry name" value="AA_TRANSFER_CLASS_3"/>
    <property type="match status" value="1"/>
</dbReference>
<evidence type="ECO:0000256" key="4">
    <source>
        <dbReference type="RuleBase" id="RU003560"/>
    </source>
</evidence>
<evidence type="ECO:0000256" key="1">
    <source>
        <dbReference type="ARBA" id="ARBA00001933"/>
    </source>
</evidence>
<keyword evidence="6" id="KW-1185">Reference proteome</keyword>
<dbReference type="InterPro" id="IPR005814">
    <property type="entry name" value="Aminotrans_3"/>
</dbReference>
<dbReference type="PIRSF" id="PIRSF000521">
    <property type="entry name" value="Transaminase_4ab_Lys_Orn"/>
    <property type="match status" value="1"/>
</dbReference>
<dbReference type="InterPro" id="IPR015421">
    <property type="entry name" value="PyrdxlP-dep_Trfase_major"/>
</dbReference>
<evidence type="ECO:0000313" key="5">
    <source>
        <dbReference type="EMBL" id="NVO58067.1"/>
    </source>
</evidence>
<dbReference type="CDD" id="cd00610">
    <property type="entry name" value="OAT_like"/>
    <property type="match status" value="1"/>
</dbReference>
<reference evidence="5 6" key="1">
    <citation type="submission" date="2020-06" db="EMBL/GenBank/DDBJ databases">
        <authorList>
            <person name="Cao W.R."/>
        </authorList>
    </citation>
    <scope>NUCLEOTIDE SEQUENCE [LARGE SCALE GENOMIC DNA]</scope>
    <source>
        <strain evidence="5 6">B1Z28</strain>
    </source>
</reference>
<keyword evidence="5" id="KW-0032">Aminotransferase</keyword>
<dbReference type="EMBL" id="JABXWT010000017">
    <property type="protein sequence ID" value="NVO58067.1"/>
    <property type="molecule type" value="Genomic_DNA"/>
</dbReference>
<dbReference type="Pfam" id="PF00202">
    <property type="entry name" value="Aminotran_3"/>
    <property type="match status" value="1"/>
</dbReference>